<evidence type="ECO:0000256" key="1">
    <source>
        <dbReference type="ARBA" id="ARBA00007061"/>
    </source>
</evidence>
<dbReference type="InterPro" id="IPR016039">
    <property type="entry name" value="Thiolase-like"/>
</dbReference>
<gene>
    <name evidence="5" type="ORF">J2T15_005043</name>
</gene>
<feature type="domain" description="Hydroxymethylglutaryl-coenzyme A synthase C-terminal" evidence="4">
    <location>
        <begin position="200"/>
        <end position="255"/>
    </location>
</feature>
<dbReference type="PANTHER" id="PTHR43323">
    <property type="entry name" value="3-HYDROXY-3-METHYLGLUTARYL COENZYME A SYNTHASE"/>
    <property type="match status" value="1"/>
</dbReference>
<evidence type="ECO:0000313" key="6">
    <source>
        <dbReference type="Proteomes" id="UP001229346"/>
    </source>
</evidence>
<evidence type="ECO:0000259" key="4">
    <source>
        <dbReference type="Pfam" id="PF08540"/>
    </source>
</evidence>
<sequence length="410" mass="46007">MAVGIEAMNLYGGSMFVDVRSIFEGRGLDLDRFDNLMMVRKAMVLPCEDPVTNAVNAAKPILDRLSEEEKNSIELLITATESGIDFGKSLSTYVHEYLGLSRHCRLFEVKQACYGGTAAFQMAANFVASQASPGAKALVIATDVSRTTERMSYAEPSQGEGAVAMLVSDRPQLFELDFGANGLYSYEVFDTCRPRPDVELGDPDLSLLSYLECLENTYRNYAEKVEGADFLETFDYMAFHTPFAGMVKGAHRKMMRQLYKMGGREIEADFQKRVAPSLKYCEEVGNVYAATVYFALSGLIDHAPIDEEMRIGIFSYGSGCSSEFFSGVVSPEAKKALSQMRIKEQLDARYSLSFEEYDKLIDMNKEWTFGIQDKAVDLSGCQTMYDHAMAGKRRLILKQIKDFHREYVWS</sequence>
<dbReference type="SUPFAM" id="SSF53901">
    <property type="entry name" value="Thiolase-like"/>
    <property type="match status" value="2"/>
</dbReference>
<dbReference type="Pfam" id="PF08540">
    <property type="entry name" value="HMG_CoA_synt_C"/>
    <property type="match status" value="2"/>
</dbReference>
<dbReference type="CDD" id="cd00827">
    <property type="entry name" value="init_cond_enzymes"/>
    <property type="match status" value="1"/>
</dbReference>
<accession>A0ABT9U7F9</accession>
<evidence type="ECO:0000256" key="2">
    <source>
        <dbReference type="ARBA" id="ARBA00022679"/>
    </source>
</evidence>
<proteinExistence type="inferred from homology"/>
<feature type="domain" description="Hydroxymethylglutaryl-coenzyme A synthase C-terminal" evidence="4">
    <location>
        <begin position="269"/>
        <end position="365"/>
    </location>
</feature>
<dbReference type="Gene3D" id="3.40.47.10">
    <property type="match status" value="2"/>
</dbReference>
<dbReference type="RefSeq" id="WP_307207330.1">
    <property type="nucleotide sequence ID" value="NZ_JAUSSU010000011.1"/>
</dbReference>
<dbReference type="PANTHER" id="PTHR43323:SF2">
    <property type="entry name" value="HYDROXYMETHYLGLUTARYL-COA SYNTHASE"/>
    <property type="match status" value="1"/>
</dbReference>
<dbReference type="Proteomes" id="UP001229346">
    <property type="component" value="Unassembled WGS sequence"/>
</dbReference>
<keyword evidence="6" id="KW-1185">Reference proteome</keyword>
<reference evidence="5 6" key="1">
    <citation type="submission" date="2023-07" db="EMBL/GenBank/DDBJ databases">
        <title>Sorghum-associated microbial communities from plants grown in Nebraska, USA.</title>
        <authorList>
            <person name="Schachtman D."/>
        </authorList>
    </citation>
    <scope>NUCLEOTIDE SEQUENCE [LARGE SCALE GENOMIC DNA]</scope>
    <source>
        <strain evidence="5 6">CC482</strain>
    </source>
</reference>
<comment type="caution">
    <text evidence="5">The sequence shown here is derived from an EMBL/GenBank/DDBJ whole genome shotgun (WGS) entry which is preliminary data.</text>
</comment>
<dbReference type="InterPro" id="IPR013528">
    <property type="entry name" value="HMG_CoA_synth_N"/>
</dbReference>
<name>A0ABT9U7F9_PAEHA</name>
<dbReference type="InterPro" id="IPR013746">
    <property type="entry name" value="HMG_CoA_synt_C_dom"/>
</dbReference>
<keyword evidence="2" id="KW-0808">Transferase</keyword>
<comment type="similarity">
    <text evidence="1">Belongs to the thiolase-like superfamily. HMG-CoA synthase family.</text>
</comment>
<evidence type="ECO:0000259" key="3">
    <source>
        <dbReference type="Pfam" id="PF01154"/>
    </source>
</evidence>
<dbReference type="Pfam" id="PF01154">
    <property type="entry name" value="HMG_CoA_synt_N"/>
    <property type="match status" value="1"/>
</dbReference>
<dbReference type="EMBL" id="JAUSSU010000011">
    <property type="protein sequence ID" value="MDQ0115576.1"/>
    <property type="molecule type" value="Genomic_DNA"/>
</dbReference>
<feature type="domain" description="Hydroxymethylglutaryl-coenzyme A synthase N-terminal" evidence="3">
    <location>
        <begin position="3"/>
        <end position="168"/>
    </location>
</feature>
<protein>
    <submittedName>
        <fullName evidence="5">Polyketide biosynthesis 3-hydroxy-3-methylglutaryl-CoA synthase-like enzyme PksG</fullName>
    </submittedName>
</protein>
<evidence type="ECO:0000313" key="5">
    <source>
        <dbReference type="EMBL" id="MDQ0115576.1"/>
    </source>
</evidence>
<organism evidence="5 6">
    <name type="scientific">Paenibacillus harenae</name>
    <dbReference type="NCBI Taxonomy" id="306543"/>
    <lineage>
        <taxon>Bacteria</taxon>
        <taxon>Bacillati</taxon>
        <taxon>Bacillota</taxon>
        <taxon>Bacilli</taxon>
        <taxon>Bacillales</taxon>
        <taxon>Paenibacillaceae</taxon>
        <taxon>Paenibacillus</taxon>
    </lineage>
</organism>